<evidence type="ECO:0000313" key="2">
    <source>
        <dbReference type="EMBL" id="CAJ2507902.1"/>
    </source>
</evidence>
<gene>
    <name evidence="2" type="ORF">KHLLAP_LOCUS8370</name>
</gene>
<feature type="compositionally biased region" description="Polar residues" evidence="1">
    <location>
        <begin position="89"/>
        <end position="104"/>
    </location>
</feature>
<reference evidence="2" key="1">
    <citation type="submission" date="2023-10" db="EMBL/GenBank/DDBJ databases">
        <authorList>
            <person name="Hackl T."/>
        </authorList>
    </citation>
    <scope>NUCLEOTIDE SEQUENCE</scope>
</reference>
<evidence type="ECO:0000313" key="3">
    <source>
        <dbReference type="Proteomes" id="UP001295740"/>
    </source>
</evidence>
<dbReference type="Proteomes" id="UP001295740">
    <property type="component" value="Unassembled WGS sequence"/>
</dbReference>
<keyword evidence="3" id="KW-1185">Reference proteome</keyword>
<dbReference type="EMBL" id="CAUWAG010000010">
    <property type="protein sequence ID" value="CAJ2507902.1"/>
    <property type="molecule type" value="Genomic_DNA"/>
</dbReference>
<protein>
    <submittedName>
        <fullName evidence="2">Uu.00g090880.m01.CDS01</fullName>
    </submittedName>
</protein>
<accession>A0AAI8VNN1</accession>
<dbReference type="AlphaFoldDB" id="A0AAI8VNN1"/>
<feature type="compositionally biased region" description="Basic and acidic residues" evidence="1">
    <location>
        <begin position="223"/>
        <end position="237"/>
    </location>
</feature>
<proteinExistence type="predicted"/>
<organism evidence="2 3">
    <name type="scientific">Anthostomella pinea</name>
    <dbReference type="NCBI Taxonomy" id="933095"/>
    <lineage>
        <taxon>Eukaryota</taxon>
        <taxon>Fungi</taxon>
        <taxon>Dikarya</taxon>
        <taxon>Ascomycota</taxon>
        <taxon>Pezizomycotina</taxon>
        <taxon>Sordariomycetes</taxon>
        <taxon>Xylariomycetidae</taxon>
        <taxon>Xylariales</taxon>
        <taxon>Xylariaceae</taxon>
        <taxon>Anthostomella</taxon>
    </lineage>
</organism>
<feature type="region of interest" description="Disordered" evidence="1">
    <location>
        <begin position="67"/>
        <end position="104"/>
    </location>
</feature>
<comment type="caution">
    <text evidence="2">The sequence shown here is derived from an EMBL/GenBank/DDBJ whole genome shotgun (WGS) entry which is preliminary data.</text>
</comment>
<name>A0AAI8VNN1_9PEZI</name>
<evidence type="ECO:0000256" key="1">
    <source>
        <dbReference type="SAM" id="MobiDB-lite"/>
    </source>
</evidence>
<feature type="region of interest" description="Disordered" evidence="1">
    <location>
        <begin position="215"/>
        <end position="244"/>
    </location>
</feature>
<sequence>MSTVTPSSRTHVKELLEVLGMKTLNHKATFRSALGQFCRLSPKYNRLELQYADTPAHNDSLFAAAATDKPPRKRRRVAPTNINAPFPNGITQEIGQQPPQGTAPQLTRAVLGTERRRLQPQLRQSRGYFGNAGLSSYNILHRDLDSPEYQFRKFSFQSNNVPVGHQIQVNHLLKRAAYRRCRGSPLPRGRKQQAADSITPLNDPFDDEVLPLYGESDEEYDSETWKEIQEEQGERRSRQPHSNSLTAQAIEIILNEIF</sequence>